<dbReference type="PANTHER" id="PTHR43471:SF1">
    <property type="entry name" value="ABC TRANSPORTER PERMEASE PROTEIN NOSY-RELATED"/>
    <property type="match status" value="1"/>
</dbReference>
<keyword evidence="1" id="KW-1133">Transmembrane helix</keyword>
<feature type="transmembrane region" description="Helical" evidence="1">
    <location>
        <begin position="225"/>
        <end position="243"/>
    </location>
</feature>
<evidence type="ECO:0000313" key="3">
    <source>
        <dbReference type="Proteomes" id="UP001239019"/>
    </source>
</evidence>
<dbReference type="PANTHER" id="PTHR43471">
    <property type="entry name" value="ABC TRANSPORTER PERMEASE"/>
    <property type="match status" value="1"/>
</dbReference>
<reference evidence="2 3" key="1">
    <citation type="submission" date="2023-08" db="EMBL/GenBank/DDBJ databases">
        <title>Whole-genome sequencing of halo(alkali)philic microorganisms from hypersaline lakes.</title>
        <authorList>
            <person name="Sorokin D.Y."/>
            <person name="Abbas B."/>
            <person name="Merkel A.Y."/>
        </authorList>
    </citation>
    <scope>NUCLEOTIDE SEQUENCE [LARGE SCALE GENOMIC DNA]</scope>
    <source>
        <strain evidence="2 3">AB-CW4</strain>
    </source>
</reference>
<dbReference type="RefSeq" id="WP_306728991.1">
    <property type="nucleotide sequence ID" value="NZ_JAVDDT010000008.1"/>
</dbReference>
<gene>
    <name evidence="2" type="ORF">RBH19_11430</name>
</gene>
<feature type="transmembrane region" description="Helical" evidence="1">
    <location>
        <begin position="108"/>
        <end position="133"/>
    </location>
</feature>
<keyword evidence="1" id="KW-0812">Transmembrane</keyword>
<feature type="transmembrane region" description="Helical" evidence="1">
    <location>
        <begin position="145"/>
        <end position="166"/>
    </location>
</feature>
<evidence type="ECO:0000256" key="1">
    <source>
        <dbReference type="SAM" id="Phobius"/>
    </source>
</evidence>
<keyword evidence="1" id="KW-0472">Membrane</keyword>
<accession>A0ABU0W914</accession>
<comment type="caution">
    <text evidence="2">The sequence shown here is derived from an EMBL/GenBank/DDBJ whole genome shotgun (WGS) entry which is preliminary data.</text>
</comment>
<feature type="transmembrane region" description="Helical" evidence="1">
    <location>
        <begin position="12"/>
        <end position="35"/>
    </location>
</feature>
<feature type="transmembrane region" description="Helical" evidence="1">
    <location>
        <begin position="66"/>
        <end position="87"/>
    </location>
</feature>
<proteinExistence type="predicted"/>
<feature type="transmembrane region" description="Helical" evidence="1">
    <location>
        <begin position="173"/>
        <end position="190"/>
    </location>
</feature>
<name>A0ABU0W914_9GAMM</name>
<evidence type="ECO:0000313" key="2">
    <source>
        <dbReference type="EMBL" id="MDQ2070491.1"/>
    </source>
</evidence>
<protein>
    <submittedName>
        <fullName evidence="2">ABC transporter permease subunit</fullName>
    </submittedName>
</protein>
<dbReference type="Pfam" id="PF12679">
    <property type="entry name" value="ABC2_membrane_2"/>
    <property type="match status" value="1"/>
</dbReference>
<organism evidence="2 3">
    <name type="scientific">Natronospira bacteriovora</name>
    <dbReference type="NCBI Taxonomy" id="3069753"/>
    <lineage>
        <taxon>Bacteria</taxon>
        <taxon>Pseudomonadati</taxon>
        <taxon>Pseudomonadota</taxon>
        <taxon>Gammaproteobacteria</taxon>
        <taxon>Natronospirales</taxon>
        <taxon>Natronospiraceae</taxon>
        <taxon>Natronospira</taxon>
    </lineage>
</organism>
<sequence>MTLTIAGRELRSLFLSPLAWAILAVTTFIHAWIFLVQLDMWTDQLQPAFAGQPEAPGVTDMVATPLFGSAALILLLVVPLLTMRLISEERRSGSLRLLQSSPVGTAQIVLGKFLAVMTLLGAMVLVVGLMPLSLSVGTTLDLGKWAAGLMGLLLLTGAFAAAGLYLSSLTRQPVVAAITTFGLLLLLWMIDWTADAADGPGIMQWLSVISHFQNLSRGQVFTGDIAYYLLFMATFLGLGIHRLDSERLKP</sequence>
<dbReference type="EMBL" id="JAVDDT010000008">
    <property type="protein sequence ID" value="MDQ2070491.1"/>
    <property type="molecule type" value="Genomic_DNA"/>
</dbReference>
<keyword evidence="3" id="KW-1185">Reference proteome</keyword>
<dbReference type="Proteomes" id="UP001239019">
    <property type="component" value="Unassembled WGS sequence"/>
</dbReference>